<dbReference type="InterPro" id="IPR011545">
    <property type="entry name" value="DEAD/DEAH_box_helicase_dom"/>
</dbReference>
<accession>A0A9P5ZII5</accession>
<reference evidence="2" key="1">
    <citation type="submission" date="2020-11" db="EMBL/GenBank/DDBJ databases">
        <authorList>
            <consortium name="DOE Joint Genome Institute"/>
            <person name="Ahrendt S."/>
            <person name="Riley R."/>
            <person name="Andreopoulos W."/>
            <person name="Labutti K."/>
            <person name="Pangilinan J."/>
            <person name="Ruiz-Duenas F.J."/>
            <person name="Barrasa J.M."/>
            <person name="Sanchez-Garcia M."/>
            <person name="Camarero S."/>
            <person name="Miyauchi S."/>
            <person name="Serrano A."/>
            <person name="Linde D."/>
            <person name="Babiker R."/>
            <person name="Drula E."/>
            <person name="Ayuso-Fernandez I."/>
            <person name="Pacheco R."/>
            <person name="Padilla G."/>
            <person name="Ferreira P."/>
            <person name="Barriuso J."/>
            <person name="Kellner H."/>
            <person name="Castanera R."/>
            <person name="Alfaro M."/>
            <person name="Ramirez L."/>
            <person name="Pisabarro A.G."/>
            <person name="Kuo A."/>
            <person name="Tritt A."/>
            <person name="Lipzen A."/>
            <person name="He G."/>
            <person name="Yan M."/>
            <person name="Ng V."/>
            <person name="Cullen D."/>
            <person name="Martin F."/>
            <person name="Rosso M.-N."/>
            <person name="Henrissat B."/>
            <person name="Hibbett D."/>
            <person name="Martinez A.T."/>
            <person name="Grigoriev I.V."/>
        </authorList>
    </citation>
    <scope>NUCLEOTIDE SEQUENCE</scope>
    <source>
        <strain evidence="2">ATCC 90797</strain>
    </source>
</reference>
<comment type="caution">
    <text evidence="2">The sequence shown here is derived from an EMBL/GenBank/DDBJ whole genome shotgun (WGS) entry which is preliminary data.</text>
</comment>
<evidence type="ECO:0000259" key="1">
    <source>
        <dbReference type="Pfam" id="PF00270"/>
    </source>
</evidence>
<sequence length="83" mass="9081">DDIRSTTISRCAIRPCQFQIDLCRAQLQRKSTISISPTGSGKTLTFLMPLFFSDQSITIVVTALNILGTQFVEDAGKYGIPAI</sequence>
<keyword evidence="3" id="KW-1185">Reference proteome</keyword>
<dbReference type="Proteomes" id="UP000807025">
    <property type="component" value="Unassembled WGS sequence"/>
</dbReference>
<protein>
    <recommendedName>
        <fullName evidence="1">DEAD/DEAH-box helicase domain-containing protein</fullName>
    </recommendedName>
</protein>
<dbReference type="EMBL" id="MU154757">
    <property type="protein sequence ID" value="KAF9487678.1"/>
    <property type="molecule type" value="Genomic_DNA"/>
</dbReference>
<dbReference type="InterPro" id="IPR027417">
    <property type="entry name" value="P-loop_NTPase"/>
</dbReference>
<feature type="domain" description="DEAD/DEAH-box helicase" evidence="1">
    <location>
        <begin position="18"/>
        <end position="80"/>
    </location>
</feature>
<feature type="non-terminal residue" evidence="2">
    <location>
        <position position="83"/>
    </location>
</feature>
<dbReference type="SUPFAM" id="SSF52540">
    <property type="entry name" value="P-loop containing nucleoside triphosphate hydrolases"/>
    <property type="match status" value="1"/>
</dbReference>
<organism evidence="2 3">
    <name type="scientific">Pleurotus eryngii</name>
    <name type="common">Boletus of the steppes</name>
    <dbReference type="NCBI Taxonomy" id="5323"/>
    <lineage>
        <taxon>Eukaryota</taxon>
        <taxon>Fungi</taxon>
        <taxon>Dikarya</taxon>
        <taxon>Basidiomycota</taxon>
        <taxon>Agaricomycotina</taxon>
        <taxon>Agaricomycetes</taxon>
        <taxon>Agaricomycetidae</taxon>
        <taxon>Agaricales</taxon>
        <taxon>Pleurotineae</taxon>
        <taxon>Pleurotaceae</taxon>
        <taxon>Pleurotus</taxon>
    </lineage>
</organism>
<feature type="non-terminal residue" evidence="2">
    <location>
        <position position="1"/>
    </location>
</feature>
<proteinExistence type="predicted"/>
<gene>
    <name evidence="2" type="ORF">BDN71DRAFT_1369215</name>
</gene>
<dbReference type="AlphaFoldDB" id="A0A9P5ZII5"/>
<dbReference type="Gene3D" id="3.40.50.300">
    <property type="entry name" value="P-loop containing nucleotide triphosphate hydrolases"/>
    <property type="match status" value="1"/>
</dbReference>
<evidence type="ECO:0000313" key="3">
    <source>
        <dbReference type="Proteomes" id="UP000807025"/>
    </source>
</evidence>
<dbReference type="GO" id="GO:0003676">
    <property type="term" value="F:nucleic acid binding"/>
    <property type="evidence" value="ECO:0007669"/>
    <property type="project" value="InterPro"/>
</dbReference>
<name>A0A9P5ZII5_PLEER</name>
<evidence type="ECO:0000313" key="2">
    <source>
        <dbReference type="EMBL" id="KAF9487678.1"/>
    </source>
</evidence>
<dbReference type="OrthoDB" id="10261556at2759"/>
<dbReference type="GO" id="GO:0005524">
    <property type="term" value="F:ATP binding"/>
    <property type="evidence" value="ECO:0007669"/>
    <property type="project" value="InterPro"/>
</dbReference>
<dbReference type="Pfam" id="PF00270">
    <property type="entry name" value="DEAD"/>
    <property type="match status" value="1"/>
</dbReference>